<dbReference type="Proteomes" id="UP000812270">
    <property type="component" value="Unassembled WGS sequence"/>
</dbReference>
<evidence type="ECO:0000256" key="4">
    <source>
        <dbReference type="ARBA" id="ARBA00022679"/>
    </source>
</evidence>
<evidence type="ECO:0000256" key="5">
    <source>
        <dbReference type="ARBA" id="ARBA00023136"/>
    </source>
</evidence>
<gene>
    <name evidence="7" type="ORF">KTO63_07860</name>
</gene>
<dbReference type="EMBL" id="JAHSPG010000003">
    <property type="protein sequence ID" value="MBV4357054.1"/>
    <property type="molecule type" value="Genomic_DNA"/>
</dbReference>
<dbReference type="AlphaFoldDB" id="A0A9E2S9F1"/>
<evidence type="ECO:0000256" key="3">
    <source>
        <dbReference type="ARBA" id="ARBA00022676"/>
    </source>
</evidence>
<evidence type="ECO:0000256" key="1">
    <source>
        <dbReference type="ARBA" id="ARBA00004236"/>
    </source>
</evidence>
<dbReference type="GO" id="GO:0005886">
    <property type="term" value="C:plasma membrane"/>
    <property type="evidence" value="ECO:0007669"/>
    <property type="project" value="UniProtKB-SubCell"/>
</dbReference>
<organism evidence="7 8">
    <name type="scientific">Pinibacter aurantiacus</name>
    <dbReference type="NCBI Taxonomy" id="2851599"/>
    <lineage>
        <taxon>Bacteria</taxon>
        <taxon>Pseudomonadati</taxon>
        <taxon>Bacteroidota</taxon>
        <taxon>Chitinophagia</taxon>
        <taxon>Chitinophagales</taxon>
        <taxon>Chitinophagaceae</taxon>
        <taxon>Pinibacter</taxon>
    </lineage>
</organism>
<feature type="domain" description="Glycosyltransferase 2-like" evidence="6">
    <location>
        <begin position="43"/>
        <end position="197"/>
    </location>
</feature>
<evidence type="ECO:0000259" key="6">
    <source>
        <dbReference type="Pfam" id="PF00535"/>
    </source>
</evidence>
<keyword evidence="5" id="KW-0472">Membrane</keyword>
<keyword evidence="2" id="KW-1003">Cell membrane</keyword>
<dbReference type="PANTHER" id="PTHR43646:SF2">
    <property type="entry name" value="GLYCOSYLTRANSFERASE 2-LIKE DOMAIN-CONTAINING PROTEIN"/>
    <property type="match status" value="1"/>
</dbReference>
<evidence type="ECO:0000313" key="7">
    <source>
        <dbReference type="EMBL" id="MBV4357054.1"/>
    </source>
</evidence>
<dbReference type="PANTHER" id="PTHR43646">
    <property type="entry name" value="GLYCOSYLTRANSFERASE"/>
    <property type="match status" value="1"/>
</dbReference>
<reference evidence="7" key="1">
    <citation type="submission" date="2021-06" db="EMBL/GenBank/DDBJ databases">
        <authorList>
            <person name="Huq M.A."/>
        </authorList>
    </citation>
    <scope>NUCLEOTIDE SEQUENCE</scope>
    <source>
        <strain evidence="7">MAH-26</strain>
    </source>
</reference>
<keyword evidence="8" id="KW-1185">Reference proteome</keyword>
<keyword evidence="4" id="KW-0808">Transferase</keyword>
<dbReference type="RefSeq" id="WP_217790674.1">
    <property type="nucleotide sequence ID" value="NZ_JAHSPG010000003.1"/>
</dbReference>
<accession>A0A9E2S9F1</accession>
<evidence type="ECO:0000313" key="8">
    <source>
        <dbReference type="Proteomes" id="UP000812270"/>
    </source>
</evidence>
<comment type="caution">
    <text evidence="7">The sequence shown here is derived from an EMBL/GenBank/DDBJ whole genome shotgun (WGS) entry which is preliminary data.</text>
</comment>
<proteinExistence type="predicted"/>
<dbReference type="Pfam" id="PF00535">
    <property type="entry name" value="Glycos_transf_2"/>
    <property type="match status" value="1"/>
</dbReference>
<sequence>MRPITTPSYVTTHYHDKNYFLEHIDEIRNGIRGLVKGDQIDVSVVIPAYNEEEKILRTLASLSKTQTALSVEILIVNNNSSDKTKELAELAGATVITETKQGVQNARTAGLHAAKGKLIINADADTIYTPYWVELMTSPLKNENISMAYGKFAFFPESGAPRLLYFLYETSSDPYKWWLAKTKEEAMFVYGCTSCYRKEQAIAVNGFEHPPGTNEDGYLGYKLRTKFGKLYKVTSNKALAWTSDRRLIEGGGVFASFTKRFRKALTQKIDTSNLEKSQS</sequence>
<comment type="subcellular location">
    <subcellularLocation>
        <location evidence="1">Cell membrane</location>
    </subcellularLocation>
</comment>
<dbReference type="CDD" id="cd00761">
    <property type="entry name" value="Glyco_tranf_GTA_type"/>
    <property type="match status" value="1"/>
</dbReference>
<name>A0A9E2S9F1_9BACT</name>
<dbReference type="InterPro" id="IPR001173">
    <property type="entry name" value="Glyco_trans_2-like"/>
</dbReference>
<keyword evidence="3" id="KW-0328">Glycosyltransferase</keyword>
<dbReference type="GO" id="GO:0016757">
    <property type="term" value="F:glycosyltransferase activity"/>
    <property type="evidence" value="ECO:0007669"/>
    <property type="project" value="UniProtKB-KW"/>
</dbReference>
<protein>
    <submittedName>
        <fullName evidence="7">Glycosyltransferase</fullName>
    </submittedName>
</protein>
<evidence type="ECO:0000256" key="2">
    <source>
        <dbReference type="ARBA" id="ARBA00022475"/>
    </source>
</evidence>